<gene>
    <name evidence="3" type="ORF">C7C56_010510</name>
</gene>
<sequence length="432" mass="44681">MTVFKQAVLTTALALCAQGAAAVTLVQAGSLLDRPGQPPRGASTIVVDGGTISAVLDGFVGADKYPGATVIDLRQKFVLPGLIDSHVHLTTDRAGAEQSAAAMSTNPADWAYEAGMNANKTLQAGFTTVRNLGDGSDGFTLSLRDAIAKGWVQGPRILDAGTPISATAGHMDGRNGAADWVRKESDVTNVCDSVESCRRAVRLQVGRGADVIKMATTGGVNSKIGVGLGKQMFDDEIKAVIDTAHMYGKKVAVHAHGNDGVDAALAAGADSIEHGTMLDEASVKLFLKSGAYYVPTLSTVLGYRARLAKDPNAYRPDVLKKIQWRLGVTGKSLKLAHARGVKIAFGTDAGVSKHGDNAKEFAMMVEFGMTPAEAIKAATVNAADLLGISAIAGSIEAGKSADIIAVAGSPLQDVGQLGIVGFVMTQGKVVKQ</sequence>
<dbReference type="InterPro" id="IPR032466">
    <property type="entry name" value="Metal_Hydrolase"/>
</dbReference>
<dbReference type="InterPro" id="IPR057744">
    <property type="entry name" value="OTAase-like"/>
</dbReference>
<evidence type="ECO:0000256" key="1">
    <source>
        <dbReference type="SAM" id="SignalP"/>
    </source>
</evidence>
<accession>A0A2U2HMK0</accession>
<comment type="caution">
    <text evidence="3">The sequence shown here is derived from an EMBL/GenBank/DDBJ whole genome shotgun (WGS) entry which is preliminary data.</text>
</comment>
<keyword evidence="3" id="KW-0378">Hydrolase</keyword>
<dbReference type="InterPro" id="IPR051781">
    <property type="entry name" value="Metallo-dep_Hydrolase"/>
</dbReference>
<dbReference type="PANTHER" id="PTHR43135:SF3">
    <property type="entry name" value="ALPHA-D-RIBOSE 1-METHYLPHOSPHONATE 5-TRIPHOSPHATE DIPHOSPHATASE"/>
    <property type="match status" value="1"/>
</dbReference>
<dbReference type="PANTHER" id="PTHR43135">
    <property type="entry name" value="ALPHA-D-RIBOSE 1-METHYLPHOSPHONATE 5-TRIPHOSPHATE DIPHOSPHATASE"/>
    <property type="match status" value="1"/>
</dbReference>
<feature type="domain" description="Amidohydrolase-related" evidence="2">
    <location>
        <begin position="77"/>
        <end position="430"/>
    </location>
</feature>
<protein>
    <submittedName>
        <fullName evidence="3">Amidohydrolase family protein</fullName>
    </submittedName>
</protein>
<keyword evidence="1" id="KW-0732">Signal</keyword>
<dbReference type="Gene3D" id="3.20.20.140">
    <property type="entry name" value="Metal-dependent hydrolases"/>
    <property type="match status" value="1"/>
</dbReference>
<feature type="chain" id="PRO_5015608162" evidence="1">
    <location>
        <begin position="23"/>
        <end position="432"/>
    </location>
</feature>
<evidence type="ECO:0000259" key="2">
    <source>
        <dbReference type="Pfam" id="PF01979"/>
    </source>
</evidence>
<dbReference type="AlphaFoldDB" id="A0A2U2HMK0"/>
<dbReference type="EMBL" id="PXWF02000155">
    <property type="protein sequence ID" value="PWF48730.1"/>
    <property type="molecule type" value="Genomic_DNA"/>
</dbReference>
<evidence type="ECO:0000313" key="3">
    <source>
        <dbReference type="EMBL" id="PWF48730.1"/>
    </source>
</evidence>
<evidence type="ECO:0000313" key="4">
    <source>
        <dbReference type="Proteomes" id="UP000241421"/>
    </source>
</evidence>
<reference evidence="3 4" key="1">
    <citation type="submission" date="2018-04" db="EMBL/GenBank/DDBJ databases">
        <title>Massilia violaceinigra sp. nov., a novel purple-pigmented bacterium isolated from Tianshan glacier, Xinjiang, China.</title>
        <authorList>
            <person name="Wang H."/>
        </authorList>
    </citation>
    <scope>NUCLEOTIDE SEQUENCE [LARGE SCALE GENOMIC DNA]</scope>
    <source>
        <strain evidence="3 4">B448-2</strain>
    </source>
</reference>
<keyword evidence="4" id="KW-1185">Reference proteome</keyword>
<dbReference type="SUPFAM" id="SSF51338">
    <property type="entry name" value="Composite domain of metallo-dependent hydrolases"/>
    <property type="match status" value="1"/>
</dbReference>
<dbReference type="CDD" id="cd01299">
    <property type="entry name" value="Met_dep_hydrolase_A"/>
    <property type="match status" value="1"/>
</dbReference>
<organism evidence="3 4">
    <name type="scientific">Massilia glaciei</name>
    <dbReference type="NCBI Taxonomy" id="1524097"/>
    <lineage>
        <taxon>Bacteria</taxon>
        <taxon>Pseudomonadati</taxon>
        <taxon>Pseudomonadota</taxon>
        <taxon>Betaproteobacteria</taxon>
        <taxon>Burkholderiales</taxon>
        <taxon>Oxalobacteraceae</taxon>
        <taxon>Telluria group</taxon>
        <taxon>Massilia</taxon>
    </lineage>
</organism>
<dbReference type="InterPro" id="IPR006680">
    <property type="entry name" value="Amidohydro-rel"/>
</dbReference>
<dbReference type="GO" id="GO:0016810">
    <property type="term" value="F:hydrolase activity, acting on carbon-nitrogen (but not peptide) bonds"/>
    <property type="evidence" value="ECO:0007669"/>
    <property type="project" value="InterPro"/>
</dbReference>
<proteinExistence type="predicted"/>
<feature type="signal peptide" evidence="1">
    <location>
        <begin position="1"/>
        <end position="22"/>
    </location>
</feature>
<dbReference type="RefSeq" id="WP_106757372.1">
    <property type="nucleotide sequence ID" value="NZ_PXWF02000155.1"/>
</dbReference>
<dbReference type="Gene3D" id="2.30.40.10">
    <property type="entry name" value="Urease, subunit C, domain 1"/>
    <property type="match status" value="1"/>
</dbReference>
<dbReference type="Proteomes" id="UP000241421">
    <property type="component" value="Unassembled WGS sequence"/>
</dbReference>
<dbReference type="SUPFAM" id="SSF51556">
    <property type="entry name" value="Metallo-dependent hydrolases"/>
    <property type="match status" value="1"/>
</dbReference>
<name>A0A2U2HMK0_9BURK</name>
<dbReference type="Pfam" id="PF01979">
    <property type="entry name" value="Amidohydro_1"/>
    <property type="match status" value="1"/>
</dbReference>
<dbReference type="InterPro" id="IPR011059">
    <property type="entry name" value="Metal-dep_hydrolase_composite"/>
</dbReference>
<dbReference type="OrthoDB" id="9782972at2"/>